<accession>A0ABV6V1F5</accession>
<protein>
    <recommendedName>
        <fullName evidence="4">Sigma-70 family RNA polymerase sigma factor</fullName>
    </recommendedName>
</protein>
<evidence type="ECO:0008006" key="4">
    <source>
        <dbReference type="Google" id="ProtNLM"/>
    </source>
</evidence>
<dbReference type="Proteomes" id="UP001592528">
    <property type="component" value="Unassembled WGS sequence"/>
</dbReference>
<sequence length="277" mass="30581">MDTELSAPVSGLSPGVLPDADGQRLRLPVDGSVRAPSLPAPSSGQPEGDRERQIARNAARRKADQLLVEELKLQGFQGPAYAYFEAELAAYAFPVLMSWMHSGEIFARCADKGRPVATGGVEPLWEREDRIEIADLTVARALMYFHDNVLLPGLWDPEAGTTLTTFFMGACVLQFPNQFRRVMMERKRWRRAEAAEAFVQARVSDRSDPLMQFVDQESFETALAALGDGDLRTAAEMIVDGHTYAEAAARIGISAAALSERFRRRRNRRADNPGGQA</sequence>
<organism evidence="2 3">
    <name type="scientific">Streptacidiphilus cavernicola</name>
    <dbReference type="NCBI Taxonomy" id="3342716"/>
    <lineage>
        <taxon>Bacteria</taxon>
        <taxon>Bacillati</taxon>
        <taxon>Actinomycetota</taxon>
        <taxon>Actinomycetes</taxon>
        <taxon>Kitasatosporales</taxon>
        <taxon>Streptomycetaceae</taxon>
        <taxon>Streptacidiphilus</taxon>
    </lineage>
</organism>
<comment type="caution">
    <text evidence="2">The sequence shown here is derived from an EMBL/GenBank/DDBJ whole genome shotgun (WGS) entry which is preliminary data.</text>
</comment>
<reference evidence="2 3" key="1">
    <citation type="submission" date="2024-09" db="EMBL/GenBank/DDBJ databases">
        <authorList>
            <person name="Lee S.D."/>
        </authorList>
    </citation>
    <scope>NUCLEOTIDE SEQUENCE [LARGE SCALE GENOMIC DNA]</scope>
    <source>
        <strain evidence="2 3">N1-5</strain>
    </source>
</reference>
<feature type="region of interest" description="Disordered" evidence="1">
    <location>
        <begin position="1"/>
        <end position="56"/>
    </location>
</feature>
<evidence type="ECO:0000313" key="2">
    <source>
        <dbReference type="EMBL" id="MFC1407503.1"/>
    </source>
</evidence>
<evidence type="ECO:0000313" key="3">
    <source>
        <dbReference type="Proteomes" id="UP001592528"/>
    </source>
</evidence>
<keyword evidence="3" id="KW-1185">Reference proteome</keyword>
<gene>
    <name evidence="2" type="ORF">ACEZDJ_40125</name>
</gene>
<dbReference type="RefSeq" id="WP_051726668.1">
    <property type="nucleotide sequence ID" value="NZ_JBHEZZ010000048.1"/>
</dbReference>
<evidence type="ECO:0000256" key="1">
    <source>
        <dbReference type="SAM" id="MobiDB-lite"/>
    </source>
</evidence>
<proteinExistence type="predicted"/>
<dbReference type="EMBL" id="JBHEZZ010000048">
    <property type="protein sequence ID" value="MFC1407503.1"/>
    <property type="molecule type" value="Genomic_DNA"/>
</dbReference>
<name>A0ABV6V1F5_9ACTN</name>